<dbReference type="AlphaFoldDB" id="K9VGI9"/>
<gene>
    <name evidence="1" type="ORF">Osc7112_1891</name>
</gene>
<keyword evidence="2" id="KW-1185">Reference proteome</keyword>
<dbReference type="eggNOG" id="ENOG503306F">
    <property type="taxonomic scope" value="Bacteria"/>
</dbReference>
<sequence length="406" mass="44874" precursor="true">MSHFVKAKLIDAMKHFALFLLALILSGVMVLSHASAGATTPSDIGITRVTELKSVDLPDSKTVEGEGISMNISVPYFILPIPEKKLDLSSPLSFGVSIANNTQNFIRADNDTLIPELVGQDGRSLPLQKARDRQSNTRSLCGLVEPGTRKLFRSGVLTWNNNKLQLKGDAGLGYFWYFDELKPGEYQLRFIYDSPGGKVSCYDVETQKPMTVKGLRRGQGATNFIPIRVVQPVSINSNTVEVDGIRFEIFMPERVFIIPSNKPNATTPVKLALRITNKTATSFRFQQLNTTLQILEQGGKKLRLKGRGGGNLLAGYNCPLVEPGESVTFSLDAKLFWENNLLLLGRSERSGGFRYFDELKPGKYQIRIGYSPGVPEVSCTQNFSGDTWKGLGATPFVEFNLVEIEP</sequence>
<dbReference type="Proteomes" id="UP000010478">
    <property type="component" value="Chromosome"/>
</dbReference>
<evidence type="ECO:0000313" key="2">
    <source>
        <dbReference type="Proteomes" id="UP000010478"/>
    </source>
</evidence>
<dbReference type="EMBL" id="CP003614">
    <property type="protein sequence ID" value="AFZ06375.1"/>
    <property type="molecule type" value="Genomic_DNA"/>
</dbReference>
<organism evidence="1 2">
    <name type="scientific">Phormidium nigroviride PCC 7112</name>
    <dbReference type="NCBI Taxonomy" id="179408"/>
    <lineage>
        <taxon>Bacteria</taxon>
        <taxon>Bacillati</taxon>
        <taxon>Cyanobacteriota</taxon>
        <taxon>Cyanophyceae</taxon>
        <taxon>Oscillatoriophycideae</taxon>
        <taxon>Oscillatoriales</taxon>
        <taxon>Oscillatoriaceae</taxon>
        <taxon>Phormidium</taxon>
    </lineage>
</organism>
<dbReference type="OrthoDB" id="459685at2"/>
<dbReference type="KEGG" id="oni:Osc7112_1891"/>
<evidence type="ECO:0000313" key="1">
    <source>
        <dbReference type="EMBL" id="AFZ06375.1"/>
    </source>
</evidence>
<accession>K9VGI9</accession>
<name>K9VGI9_9CYAN</name>
<reference evidence="1 2" key="1">
    <citation type="submission" date="2012-05" db="EMBL/GenBank/DDBJ databases">
        <title>Finished chromosome of genome of Oscillatoria sp. PCC 7112.</title>
        <authorList>
            <consortium name="US DOE Joint Genome Institute"/>
            <person name="Gugger M."/>
            <person name="Coursin T."/>
            <person name="Rippka R."/>
            <person name="Tandeau De Marsac N."/>
            <person name="Huntemann M."/>
            <person name="Wei C.-L."/>
            <person name="Han J."/>
            <person name="Detter J.C."/>
            <person name="Han C."/>
            <person name="Tapia R."/>
            <person name="Davenport K."/>
            <person name="Daligault H."/>
            <person name="Erkkila T."/>
            <person name="Gu W."/>
            <person name="Munk A.C.C."/>
            <person name="Teshima H."/>
            <person name="Xu Y."/>
            <person name="Chain P."/>
            <person name="Chen A."/>
            <person name="Krypides N."/>
            <person name="Mavromatis K."/>
            <person name="Markowitz V."/>
            <person name="Szeto E."/>
            <person name="Ivanova N."/>
            <person name="Mikhailova N."/>
            <person name="Ovchinnikova G."/>
            <person name="Pagani I."/>
            <person name="Pati A."/>
            <person name="Goodwin L."/>
            <person name="Peters L."/>
            <person name="Pitluck S."/>
            <person name="Woyke T."/>
            <person name="Kerfeld C."/>
        </authorList>
    </citation>
    <scope>NUCLEOTIDE SEQUENCE [LARGE SCALE GENOMIC DNA]</scope>
    <source>
        <strain evidence="1 2">PCC 7112</strain>
    </source>
</reference>
<dbReference type="HOGENOM" id="CLU_677642_0_0_3"/>
<proteinExistence type="predicted"/>
<protein>
    <submittedName>
        <fullName evidence="1">Uncharacterized protein</fullName>
    </submittedName>
</protein>